<feature type="compositionally biased region" description="Low complexity" evidence="1">
    <location>
        <begin position="132"/>
        <end position="146"/>
    </location>
</feature>
<feature type="chain" id="PRO_5043776292" evidence="2">
    <location>
        <begin position="27"/>
        <end position="159"/>
    </location>
</feature>
<gene>
    <name evidence="3" type="ORF">OPV22_006102</name>
</gene>
<feature type="compositionally biased region" description="Acidic residues" evidence="1">
    <location>
        <begin position="116"/>
        <end position="128"/>
    </location>
</feature>
<dbReference type="Proteomes" id="UP001222027">
    <property type="component" value="Unassembled WGS sequence"/>
</dbReference>
<sequence length="159" mass="17388">MDPVSRPCRVIPLFLLSSVLLNPGSLVLLCHCFDRPSFLPLPTCSKSVTLQLPSKKTYAANNVNSAAGLRVQSKKRKPRTSSKKEAPLSTLITAGVRQPNDEPKKPIQKANALSETECECEEEEDEEQEKGSLYSLSPPSSSLPLPSFALTRFKSVCSK</sequence>
<evidence type="ECO:0000256" key="2">
    <source>
        <dbReference type="SAM" id="SignalP"/>
    </source>
</evidence>
<name>A0AAV8RQX3_ENSVE</name>
<reference evidence="3 4" key="1">
    <citation type="submission" date="2022-12" db="EMBL/GenBank/DDBJ databases">
        <title>Chromosome-scale assembly of the Ensete ventricosum genome.</title>
        <authorList>
            <person name="Dussert Y."/>
            <person name="Stocks J."/>
            <person name="Wendawek A."/>
            <person name="Woldeyes F."/>
            <person name="Nichols R.A."/>
            <person name="Borrell J.S."/>
        </authorList>
    </citation>
    <scope>NUCLEOTIDE SEQUENCE [LARGE SCALE GENOMIC DNA]</scope>
    <source>
        <strain evidence="4">cv. Maze</strain>
        <tissue evidence="3">Seeds</tissue>
    </source>
</reference>
<dbReference type="EMBL" id="JAQQAF010000002">
    <property type="protein sequence ID" value="KAJ8505216.1"/>
    <property type="molecule type" value="Genomic_DNA"/>
</dbReference>
<feature type="compositionally biased region" description="Basic residues" evidence="1">
    <location>
        <begin position="72"/>
        <end position="81"/>
    </location>
</feature>
<keyword evidence="4" id="KW-1185">Reference proteome</keyword>
<feature type="signal peptide" evidence="2">
    <location>
        <begin position="1"/>
        <end position="26"/>
    </location>
</feature>
<accession>A0AAV8RQX3</accession>
<protein>
    <submittedName>
        <fullName evidence="3">Uncharacterized protein</fullName>
    </submittedName>
</protein>
<comment type="caution">
    <text evidence="3">The sequence shown here is derived from an EMBL/GenBank/DDBJ whole genome shotgun (WGS) entry which is preliminary data.</text>
</comment>
<organism evidence="3 4">
    <name type="scientific">Ensete ventricosum</name>
    <name type="common">Abyssinian banana</name>
    <name type="synonym">Musa ensete</name>
    <dbReference type="NCBI Taxonomy" id="4639"/>
    <lineage>
        <taxon>Eukaryota</taxon>
        <taxon>Viridiplantae</taxon>
        <taxon>Streptophyta</taxon>
        <taxon>Embryophyta</taxon>
        <taxon>Tracheophyta</taxon>
        <taxon>Spermatophyta</taxon>
        <taxon>Magnoliopsida</taxon>
        <taxon>Liliopsida</taxon>
        <taxon>Zingiberales</taxon>
        <taxon>Musaceae</taxon>
        <taxon>Ensete</taxon>
    </lineage>
</organism>
<evidence type="ECO:0000256" key="1">
    <source>
        <dbReference type="SAM" id="MobiDB-lite"/>
    </source>
</evidence>
<keyword evidence="2" id="KW-0732">Signal</keyword>
<feature type="region of interest" description="Disordered" evidence="1">
    <location>
        <begin position="67"/>
        <end position="146"/>
    </location>
</feature>
<evidence type="ECO:0000313" key="3">
    <source>
        <dbReference type="EMBL" id="KAJ8505216.1"/>
    </source>
</evidence>
<proteinExistence type="predicted"/>
<dbReference type="AlphaFoldDB" id="A0AAV8RQX3"/>
<evidence type="ECO:0000313" key="4">
    <source>
        <dbReference type="Proteomes" id="UP001222027"/>
    </source>
</evidence>